<comment type="caution">
    <text evidence="1">The sequence shown here is derived from an EMBL/GenBank/DDBJ whole genome shotgun (WGS) entry which is preliminary data.</text>
</comment>
<dbReference type="Proteomes" id="UP000664991">
    <property type="component" value="Chromosome 15"/>
</dbReference>
<dbReference type="EMBL" id="JAEMGP010000015">
    <property type="protein sequence ID" value="KAG5199963.1"/>
    <property type="molecule type" value="Genomic_DNA"/>
</dbReference>
<evidence type="ECO:0000313" key="1">
    <source>
        <dbReference type="EMBL" id="KAG5199963.1"/>
    </source>
</evidence>
<gene>
    <name evidence="1" type="ORF">JEQ12_006442</name>
</gene>
<proteinExistence type="predicted"/>
<organism evidence="1 2">
    <name type="scientific">Ovis aries</name>
    <name type="common">Sheep</name>
    <dbReference type="NCBI Taxonomy" id="9940"/>
    <lineage>
        <taxon>Eukaryota</taxon>
        <taxon>Metazoa</taxon>
        <taxon>Chordata</taxon>
        <taxon>Craniata</taxon>
        <taxon>Vertebrata</taxon>
        <taxon>Euteleostomi</taxon>
        <taxon>Mammalia</taxon>
        <taxon>Eutheria</taxon>
        <taxon>Laurasiatheria</taxon>
        <taxon>Artiodactyla</taxon>
        <taxon>Ruminantia</taxon>
        <taxon>Pecora</taxon>
        <taxon>Bovidae</taxon>
        <taxon>Caprinae</taxon>
        <taxon>Ovis</taxon>
    </lineage>
</organism>
<evidence type="ECO:0000313" key="2">
    <source>
        <dbReference type="Proteomes" id="UP000664991"/>
    </source>
</evidence>
<reference evidence="1 2" key="1">
    <citation type="submission" date="2020-12" db="EMBL/GenBank/DDBJ databases">
        <title>De novo assembly of Tibetan sheep genome.</title>
        <authorList>
            <person name="Li X."/>
        </authorList>
    </citation>
    <scope>NUCLEOTIDE SEQUENCE [LARGE SCALE GENOMIC DNA]</scope>
    <source>
        <tissue evidence="1">Heart</tissue>
    </source>
</reference>
<accession>A0A835ZSJ6</accession>
<name>A0A835ZSJ6_SHEEP</name>
<dbReference type="AlphaFoldDB" id="A0A835ZSJ6"/>
<sequence>MEGEHKAFLVRKTVEKEPLLQLPQKSTDHTNYIQGTRGKRLRTAEQLKLSLQSWPHKVQSKKHVISLKLHMVHSFFNSNRSSLPRGLVFRVFLSSSIIQVAQASFRLSQQDPVGK</sequence>
<protein>
    <submittedName>
        <fullName evidence="1">Uncharacterized protein</fullName>
    </submittedName>
</protein>